<feature type="domain" description="HVO-A0563 N-terminal" evidence="5">
    <location>
        <begin position="3"/>
        <end position="146"/>
    </location>
</feature>
<dbReference type="PANTHER" id="PTHR34236">
    <property type="entry name" value="DIMETHYL SULFOXIDE REDUCTASE TRANSCRIPTIONAL ACTIVATOR"/>
    <property type="match status" value="1"/>
</dbReference>
<dbReference type="Gene3D" id="1.10.10.10">
    <property type="entry name" value="Winged helix-like DNA-binding domain superfamily/Winged helix DNA-binding domain"/>
    <property type="match status" value="1"/>
</dbReference>
<dbReference type="InterPro" id="IPR036388">
    <property type="entry name" value="WH-like_DNA-bd_sf"/>
</dbReference>
<dbReference type="AlphaFoldDB" id="A0A482TAS0"/>
<dbReference type="InterPro" id="IPR007050">
    <property type="entry name" value="HTH_bacterioopsin"/>
</dbReference>
<keyword evidence="1" id="KW-0805">Transcription regulation</keyword>
<evidence type="ECO:0000256" key="2">
    <source>
        <dbReference type="ARBA" id="ARBA00023163"/>
    </source>
</evidence>
<evidence type="ECO:0000256" key="3">
    <source>
        <dbReference type="SAM" id="Coils"/>
    </source>
</evidence>
<evidence type="ECO:0000313" key="6">
    <source>
        <dbReference type="EMBL" id="RYJ10107.1"/>
    </source>
</evidence>
<sequence length="214" mass="23591">MYEVLFRVYGDGAYEAATDGTGTRIELWCNDHSDLLHVSGGDVGDVIEQVRTTVGIGERLENGDEQVLVTEECLKAQLDNNVERFLASEGCLLVPPLKYASGGKLVRALGLSPDALARVYQSLAGQFDVTVESKREITSVTPDAPLLTVDAMLPDLSPRQREVFLTAYEQGYYELPRETTTAAIAEQVGVERRTAEDHLRRAEKKLAEALVEYL</sequence>
<accession>A0A482TAS0</accession>
<evidence type="ECO:0000256" key="1">
    <source>
        <dbReference type="ARBA" id="ARBA00023015"/>
    </source>
</evidence>
<dbReference type="InterPro" id="IPR056531">
    <property type="entry name" value="HVO_A0563_N"/>
</dbReference>
<proteinExistence type="predicted"/>
<evidence type="ECO:0000313" key="7">
    <source>
        <dbReference type="Proteomes" id="UP000293535"/>
    </source>
</evidence>
<dbReference type="Pfam" id="PF24280">
    <property type="entry name" value="HVO_A0563_N"/>
    <property type="match status" value="1"/>
</dbReference>
<dbReference type="Proteomes" id="UP000293535">
    <property type="component" value="Unassembled WGS sequence"/>
</dbReference>
<comment type="caution">
    <text evidence="6">The sequence shown here is derived from an EMBL/GenBank/DDBJ whole genome shotgun (WGS) entry which is preliminary data.</text>
</comment>
<keyword evidence="2" id="KW-0804">Transcription</keyword>
<keyword evidence="3" id="KW-0175">Coiled coil</keyword>
<dbReference type="SUPFAM" id="SSF88659">
    <property type="entry name" value="Sigma3 and sigma4 domains of RNA polymerase sigma factors"/>
    <property type="match status" value="1"/>
</dbReference>
<dbReference type="InterPro" id="IPR013324">
    <property type="entry name" value="RNA_pol_sigma_r3/r4-like"/>
</dbReference>
<feature type="domain" description="HTH bat-type" evidence="4">
    <location>
        <begin position="156"/>
        <end position="207"/>
    </location>
</feature>
<dbReference type="PANTHER" id="PTHR34236:SF1">
    <property type="entry name" value="DIMETHYL SULFOXIDE REDUCTASE TRANSCRIPTIONAL ACTIVATOR"/>
    <property type="match status" value="1"/>
</dbReference>
<reference evidence="6 7" key="1">
    <citation type="submission" date="2018-12" db="EMBL/GenBank/DDBJ databases">
        <title>Draft genome sequence of Haloarcula hispinica strain 18.1, an halophilic archaeon isolated from Chott El Jerid of Southern Tunisia.</title>
        <authorList>
            <person name="Najjari A."/>
            <person name="Ben Dhia O."/>
            <person name="Ferjani R."/>
            <person name="Mahjoubi M."/>
            <person name="Sghaier H."/>
            <person name="Elshahed M."/>
            <person name="Ouzari H.I."/>
            <person name="Cherid A."/>
            <person name="Youssef N."/>
        </authorList>
    </citation>
    <scope>NUCLEOTIDE SEQUENCE [LARGE SCALE GENOMIC DNA]</scope>
    <source>
        <strain evidence="6 7">18.1</strain>
    </source>
</reference>
<organism evidence="6 7">
    <name type="scientific">Haloarcula hispanica</name>
    <dbReference type="NCBI Taxonomy" id="51589"/>
    <lineage>
        <taxon>Archaea</taxon>
        <taxon>Methanobacteriati</taxon>
        <taxon>Methanobacteriota</taxon>
        <taxon>Stenosarchaea group</taxon>
        <taxon>Halobacteria</taxon>
        <taxon>Halobacteriales</taxon>
        <taxon>Haloarculaceae</taxon>
        <taxon>Haloarcula</taxon>
    </lineage>
</organism>
<evidence type="ECO:0000259" key="5">
    <source>
        <dbReference type="Pfam" id="PF24280"/>
    </source>
</evidence>
<protein>
    <submittedName>
        <fullName evidence="6">Transcriptional regulator</fullName>
    </submittedName>
</protein>
<dbReference type="Pfam" id="PF04967">
    <property type="entry name" value="HTH_10"/>
    <property type="match status" value="1"/>
</dbReference>
<gene>
    <name evidence="6" type="ORF">ELS20_08900</name>
</gene>
<name>A0A482TAS0_HALHI</name>
<dbReference type="RefSeq" id="WP_050036910.1">
    <property type="nucleotide sequence ID" value="NZ_CABITY010000001.1"/>
</dbReference>
<dbReference type="GeneID" id="25154921"/>
<evidence type="ECO:0000259" key="4">
    <source>
        <dbReference type="Pfam" id="PF04967"/>
    </source>
</evidence>
<dbReference type="EMBL" id="RZIG01000002">
    <property type="protein sequence ID" value="RYJ10107.1"/>
    <property type="molecule type" value="Genomic_DNA"/>
</dbReference>
<feature type="coiled-coil region" evidence="3">
    <location>
        <begin position="185"/>
        <end position="212"/>
    </location>
</feature>